<dbReference type="AlphaFoldDB" id="A0A4R4NUR2"/>
<organism evidence="3 4">
    <name type="scientific">Actinomadura bangladeshensis</name>
    <dbReference type="NCBI Taxonomy" id="453573"/>
    <lineage>
        <taxon>Bacteria</taxon>
        <taxon>Bacillati</taxon>
        <taxon>Actinomycetota</taxon>
        <taxon>Actinomycetes</taxon>
        <taxon>Streptosporangiales</taxon>
        <taxon>Thermomonosporaceae</taxon>
        <taxon>Actinomadura</taxon>
    </lineage>
</organism>
<feature type="domain" description="DUF397" evidence="2">
    <location>
        <begin position="10"/>
        <end position="62"/>
    </location>
</feature>
<evidence type="ECO:0000313" key="3">
    <source>
        <dbReference type="EMBL" id="TDC13215.1"/>
    </source>
</evidence>
<comment type="caution">
    <text evidence="3">The sequence shown here is derived from an EMBL/GenBank/DDBJ whole genome shotgun (WGS) entry which is preliminary data.</text>
</comment>
<dbReference type="Proteomes" id="UP000295431">
    <property type="component" value="Unassembled WGS sequence"/>
</dbReference>
<proteinExistence type="predicted"/>
<name>A0A4R4NUR2_9ACTN</name>
<feature type="region of interest" description="Disordered" evidence="1">
    <location>
        <begin position="1"/>
        <end position="22"/>
    </location>
</feature>
<evidence type="ECO:0000259" key="2">
    <source>
        <dbReference type="Pfam" id="PF04149"/>
    </source>
</evidence>
<reference evidence="3 4" key="1">
    <citation type="submission" date="2019-03" db="EMBL/GenBank/DDBJ databases">
        <title>Draft genome sequences of novel Actinobacteria.</title>
        <authorList>
            <person name="Sahin N."/>
            <person name="Ay H."/>
            <person name="Saygin H."/>
        </authorList>
    </citation>
    <scope>NUCLEOTIDE SEQUENCE [LARGE SCALE GENOMIC DNA]</scope>
    <source>
        <strain evidence="3 4">DSM 45347</strain>
    </source>
</reference>
<keyword evidence="4" id="KW-1185">Reference proteome</keyword>
<dbReference type="RefSeq" id="WP_131941474.1">
    <property type="nucleotide sequence ID" value="NZ_BAAAMX010000020.1"/>
</dbReference>
<dbReference type="InterPro" id="IPR007278">
    <property type="entry name" value="DUF397"/>
</dbReference>
<evidence type="ECO:0000313" key="4">
    <source>
        <dbReference type="Proteomes" id="UP000295431"/>
    </source>
</evidence>
<evidence type="ECO:0000256" key="1">
    <source>
        <dbReference type="SAM" id="MobiDB-lite"/>
    </source>
</evidence>
<dbReference type="EMBL" id="SMJW01000106">
    <property type="protein sequence ID" value="TDC13215.1"/>
    <property type="molecule type" value="Genomic_DNA"/>
</dbReference>
<sequence length="69" mass="7201">MSTTDRSAPQWRKSSRSSGQGGACVEVAALAPAVAVRDSKDPDGPCLTLVPTAWQALTDHIKSGTHDLP</sequence>
<dbReference type="Pfam" id="PF04149">
    <property type="entry name" value="DUF397"/>
    <property type="match status" value="1"/>
</dbReference>
<gene>
    <name evidence="3" type="ORF">E1284_20975</name>
</gene>
<protein>
    <submittedName>
        <fullName evidence="3">DUF397 domain-containing protein</fullName>
    </submittedName>
</protein>
<accession>A0A4R4NUR2</accession>
<dbReference type="OrthoDB" id="3432106at2"/>